<dbReference type="OrthoDB" id="1463821at2"/>
<name>A0A9Q6ZEE5_MYROD</name>
<dbReference type="RefSeq" id="WP_006264942.1">
    <property type="nucleotide sequence ID" value="NZ_CP068108.1"/>
</dbReference>
<evidence type="ECO:0000313" key="1">
    <source>
        <dbReference type="EMBL" id="QQU01176.1"/>
    </source>
</evidence>
<gene>
    <name evidence="1" type="ORF">I6I88_05335</name>
</gene>
<organism evidence="1 2">
    <name type="scientific">Myroides odoratus</name>
    <name type="common">Flavobacterium odoratum</name>
    <dbReference type="NCBI Taxonomy" id="256"/>
    <lineage>
        <taxon>Bacteria</taxon>
        <taxon>Pseudomonadati</taxon>
        <taxon>Bacteroidota</taxon>
        <taxon>Flavobacteriia</taxon>
        <taxon>Flavobacteriales</taxon>
        <taxon>Flavobacteriaceae</taxon>
        <taxon>Myroides</taxon>
    </lineage>
</organism>
<accession>A0A9Q6ZEE5</accession>
<dbReference type="GeneID" id="93527065"/>
<evidence type="ECO:0000313" key="2">
    <source>
        <dbReference type="Proteomes" id="UP000596202"/>
    </source>
</evidence>
<sequence>MIKGDDGRTETFPGGKDTVITDSTGQVYYIDKDGKVSGPTAVAEGGKPTPENTDGVNKNGEVTALTAEGIKVTFEKINNETQYAFDLVTYSKELTKYYKKVDGFFVPFKAVPNGLTDKILAQVTLSGSNVVADSLFFKTQNGVKIDAVKEGEHFVLTLEGAQLP</sequence>
<reference evidence="1 2" key="1">
    <citation type="submission" date="2021-01" db="EMBL/GenBank/DDBJ databases">
        <title>FDA dAtabase for Regulatory Grade micrObial Sequences (FDA-ARGOS): Supporting development and validation of Infectious Disease Dx tests.</title>
        <authorList>
            <person name="Sproer C."/>
            <person name="Gronow S."/>
            <person name="Severitt S."/>
            <person name="Schroder I."/>
            <person name="Tallon L."/>
            <person name="Sadzewicz L."/>
            <person name="Zhao X."/>
            <person name="Boylan J."/>
            <person name="Ott S."/>
            <person name="Bowen H."/>
            <person name="Vavikolanu K."/>
            <person name="Mehta A."/>
            <person name="Aluvathingal J."/>
            <person name="Nadendla S."/>
            <person name="Lowell S."/>
            <person name="Myers T."/>
            <person name="Yan Y."/>
            <person name="Sichtig H."/>
        </authorList>
    </citation>
    <scope>NUCLEOTIDE SEQUENCE [LARGE SCALE GENOMIC DNA]</scope>
    <source>
        <strain evidence="1 2">FDAARGOS_1131</strain>
    </source>
</reference>
<proteinExistence type="predicted"/>
<dbReference type="EMBL" id="CP068108">
    <property type="protein sequence ID" value="QQU01176.1"/>
    <property type="molecule type" value="Genomic_DNA"/>
</dbReference>
<dbReference type="Proteomes" id="UP000596202">
    <property type="component" value="Chromosome"/>
</dbReference>
<dbReference type="AlphaFoldDB" id="A0A9Q6ZEE5"/>
<protein>
    <submittedName>
        <fullName evidence="1">Uncharacterized protein</fullName>
    </submittedName>
</protein>